<dbReference type="AlphaFoldDB" id="A0A450VRZ5"/>
<gene>
    <name evidence="2" type="ORF">BECKFM1743B_GA0114221_100438</name>
</gene>
<proteinExistence type="predicted"/>
<feature type="region of interest" description="Disordered" evidence="1">
    <location>
        <begin position="131"/>
        <end position="154"/>
    </location>
</feature>
<organism evidence="2">
    <name type="scientific">Candidatus Kentrum sp. FM</name>
    <dbReference type="NCBI Taxonomy" id="2126340"/>
    <lineage>
        <taxon>Bacteria</taxon>
        <taxon>Pseudomonadati</taxon>
        <taxon>Pseudomonadota</taxon>
        <taxon>Gammaproteobacteria</taxon>
        <taxon>Candidatus Kentrum</taxon>
    </lineage>
</organism>
<protein>
    <submittedName>
        <fullName evidence="2">Uncharacterized protein</fullName>
    </submittedName>
</protein>
<feature type="compositionally biased region" description="Basic and acidic residues" evidence="1">
    <location>
        <begin position="46"/>
        <end position="62"/>
    </location>
</feature>
<evidence type="ECO:0000256" key="1">
    <source>
        <dbReference type="SAM" id="MobiDB-lite"/>
    </source>
</evidence>
<reference evidence="2" key="1">
    <citation type="submission" date="2019-02" db="EMBL/GenBank/DDBJ databases">
        <authorList>
            <person name="Gruber-Vodicka R. H."/>
            <person name="Seah K. B. B."/>
        </authorList>
    </citation>
    <scope>NUCLEOTIDE SEQUENCE</scope>
    <source>
        <strain evidence="2">BECK_BZ164</strain>
    </source>
</reference>
<feature type="region of interest" description="Disordered" evidence="1">
    <location>
        <begin position="1"/>
        <end position="101"/>
    </location>
</feature>
<name>A0A450VRZ5_9GAMM</name>
<evidence type="ECO:0000313" key="2">
    <source>
        <dbReference type="EMBL" id="VFK07528.1"/>
    </source>
</evidence>
<accession>A0A450VRZ5</accession>
<sequence length="164" mass="18645">MGNRWADRSAGRTERSDRQTRRPYGPPNRPARETNRLSRQPNAPARDTEGSSRQLPHGDRHTNALSWESGHPYGQPKHSADKPDNPAGEPNDPRNGPGEPVAVRVHLPCYAITLRKFTWMSECWGRTPGLFSSPWERRSPGRHRALFPGNPQSDRVISHFRQEN</sequence>
<dbReference type="EMBL" id="CAADFL010000043">
    <property type="protein sequence ID" value="VFK07528.1"/>
    <property type="molecule type" value="Genomic_DNA"/>
</dbReference>
<feature type="compositionally biased region" description="Basic and acidic residues" evidence="1">
    <location>
        <begin position="1"/>
        <end position="20"/>
    </location>
</feature>